<comment type="caution">
    <text evidence="6">The sequence shown here is derived from an EMBL/GenBank/DDBJ whole genome shotgun (WGS) entry which is preliminary data.</text>
</comment>
<dbReference type="InterPro" id="IPR036322">
    <property type="entry name" value="WD40_repeat_dom_sf"/>
</dbReference>
<dbReference type="PROSITE" id="PS50082">
    <property type="entry name" value="WD_REPEATS_2"/>
    <property type="match status" value="2"/>
</dbReference>
<dbReference type="Proteomes" id="UP000663832">
    <property type="component" value="Unassembled WGS sequence"/>
</dbReference>
<dbReference type="PROSITE" id="PS00678">
    <property type="entry name" value="WD_REPEATS_1"/>
    <property type="match status" value="1"/>
</dbReference>
<proteinExistence type="predicted"/>
<dbReference type="Pfam" id="PF00400">
    <property type="entry name" value="WD40"/>
    <property type="match status" value="4"/>
</dbReference>
<dbReference type="EMBL" id="CAJNON010000030">
    <property type="protein sequence ID" value="CAF0823233.1"/>
    <property type="molecule type" value="Genomic_DNA"/>
</dbReference>
<feature type="repeat" description="WD" evidence="3">
    <location>
        <begin position="47"/>
        <end position="87"/>
    </location>
</feature>
<feature type="signal peptide" evidence="4">
    <location>
        <begin position="1"/>
        <end position="19"/>
    </location>
</feature>
<keyword evidence="2" id="KW-0677">Repeat</keyword>
<dbReference type="EMBL" id="CAJOAY010000845">
    <property type="protein sequence ID" value="CAF3745816.1"/>
    <property type="molecule type" value="Genomic_DNA"/>
</dbReference>
<evidence type="ECO:0000256" key="1">
    <source>
        <dbReference type="ARBA" id="ARBA00022574"/>
    </source>
</evidence>
<evidence type="ECO:0000256" key="3">
    <source>
        <dbReference type="PROSITE-ProRule" id="PRU00221"/>
    </source>
</evidence>
<sequence>MSNKCFFFFLFYRVLCICGNQTHIATGSLDRRINIWLLNDGTLFQTLVGHIKGVWALKFLSSAILISGSYDATIKIWNINTSICLRTLLSHKGPVWSLACSDIFCLSGSQDRTARLWLLPKCELHATLTGHTSSVFGVDLNQEQNLCATSSADKTVRIWSLTTHRCVKILHASTDEYIMSVSLQHGFIAYSFGVHILIYRINITELRLCTAQKLMETQEHRGRIESVQLLLLSDEDKQPSLVSTGHDGLIKYWDLKNVTSRHTFNAQNDSVVKINCIYADRTHIASVGDDCLVKILDFATRSHQK</sequence>
<protein>
    <submittedName>
        <fullName evidence="6">Uncharacterized protein</fullName>
    </submittedName>
</protein>
<dbReference type="Proteomes" id="UP000663881">
    <property type="component" value="Unassembled WGS sequence"/>
</dbReference>
<evidence type="ECO:0000313" key="5">
    <source>
        <dbReference type="EMBL" id="CAF0823233.1"/>
    </source>
</evidence>
<dbReference type="OrthoDB" id="5580488at2759"/>
<dbReference type="CDD" id="cd00200">
    <property type="entry name" value="WD40"/>
    <property type="match status" value="1"/>
</dbReference>
<accession>A0A814E810</accession>
<dbReference type="PANTHER" id="PTHR19848">
    <property type="entry name" value="WD40 REPEAT PROTEIN"/>
    <property type="match status" value="1"/>
</dbReference>
<evidence type="ECO:0000313" key="7">
    <source>
        <dbReference type="EMBL" id="CAF3745816.1"/>
    </source>
</evidence>
<organism evidence="6 8">
    <name type="scientific">Adineta steineri</name>
    <dbReference type="NCBI Taxonomy" id="433720"/>
    <lineage>
        <taxon>Eukaryota</taxon>
        <taxon>Metazoa</taxon>
        <taxon>Spiralia</taxon>
        <taxon>Gnathifera</taxon>
        <taxon>Rotifera</taxon>
        <taxon>Eurotatoria</taxon>
        <taxon>Bdelloidea</taxon>
        <taxon>Adinetida</taxon>
        <taxon>Adinetidae</taxon>
        <taxon>Adineta</taxon>
    </lineage>
</organism>
<dbReference type="SMART" id="SM00320">
    <property type="entry name" value="WD40"/>
    <property type="match status" value="6"/>
</dbReference>
<dbReference type="InterPro" id="IPR019775">
    <property type="entry name" value="WD40_repeat_CS"/>
</dbReference>
<dbReference type="PROSITE" id="PS50294">
    <property type="entry name" value="WD_REPEATS_REGION"/>
    <property type="match status" value="2"/>
</dbReference>
<dbReference type="PRINTS" id="PR00320">
    <property type="entry name" value="GPROTEINBRPT"/>
</dbReference>
<dbReference type="Proteomes" id="UP000663891">
    <property type="component" value="Unassembled WGS sequence"/>
</dbReference>
<name>A0A814E810_9BILA</name>
<reference evidence="6" key="1">
    <citation type="submission" date="2021-02" db="EMBL/GenBank/DDBJ databases">
        <authorList>
            <person name="Nowell W R."/>
        </authorList>
    </citation>
    <scope>NUCLEOTIDE SEQUENCE</scope>
</reference>
<evidence type="ECO:0000256" key="4">
    <source>
        <dbReference type="SAM" id="SignalP"/>
    </source>
</evidence>
<dbReference type="PANTHER" id="PTHR19848:SF8">
    <property type="entry name" value="F-BOX AND WD REPEAT DOMAIN CONTAINING 7"/>
    <property type="match status" value="1"/>
</dbReference>
<evidence type="ECO:0000256" key="2">
    <source>
        <dbReference type="ARBA" id="ARBA00022737"/>
    </source>
</evidence>
<dbReference type="InterPro" id="IPR001680">
    <property type="entry name" value="WD40_rpt"/>
</dbReference>
<dbReference type="EMBL" id="CAJNOM010000066">
    <property type="protein sequence ID" value="CAF0965185.1"/>
    <property type="molecule type" value="Genomic_DNA"/>
</dbReference>
<dbReference type="SUPFAM" id="SSF50978">
    <property type="entry name" value="WD40 repeat-like"/>
    <property type="match status" value="1"/>
</dbReference>
<keyword evidence="4" id="KW-0732">Signal</keyword>
<keyword evidence="8" id="KW-1185">Reference proteome</keyword>
<dbReference type="InterPro" id="IPR020472">
    <property type="entry name" value="WD40_PAC1"/>
</dbReference>
<evidence type="ECO:0000313" key="8">
    <source>
        <dbReference type="Proteomes" id="UP000663832"/>
    </source>
</evidence>
<keyword evidence="1 3" id="KW-0853">WD repeat</keyword>
<gene>
    <name evidence="7" type="ORF">OKA104_LOCUS15386</name>
    <name evidence="6" type="ORF">QVE165_LOCUS13034</name>
    <name evidence="5" type="ORF">VCS650_LOCUS5191</name>
</gene>
<dbReference type="InterPro" id="IPR015943">
    <property type="entry name" value="WD40/YVTN_repeat-like_dom_sf"/>
</dbReference>
<evidence type="ECO:0000313" key="6">
    <source>
        <dbReference type="EMBL" id="CAF0965185.1"/>
    </source>
</evidence>
<feature type="chain" id="PRO_5036410002" evidence="4">
    <location>
        <begin position="20"/>
        <end position="305"/>
    </location>
</feature>
<feature type="repeat" description="WD" evidence="3">
    <location>
        <begin position="128"/>
        <end position="169"/>
    </location>
</feature>
<dbReference type="Gene3D" id="2.130.10.10">
    <property type="entry name" value="YVTN repeat-like/Quinoprotein amine dehydrogenase"/>
    <property type="match status" value="3"/>
</dbReference>
<dbReference type="AlphaFoldDB" id="A0A814E810"/>